<accession>A0A7J3MYP1</accession>
<keyword evidence="1" id="KW-1133">Transmembrane helix</keyword>
<gene>
    <name evidence="2" type="ORF">ENT99_00450</name>
    <name evidence="3" type="ORF">ENU64_04415</name>
</gene>
<sequence>MIKLKRRTHNIFSFAIALWISTYLHIIDSLIYAISISLFFAIALNWLIDSLAGHKGMRRTPYTHSPIGVLMLSLLLVASMAIVLRTIGANMSLHEFLDLLLLAYIVGASHLFLDMLTADGVYLIWPFGNTKISLLKARYDNRLLNNFVQFLSIVIIVLLILKLSGYNIFSYLKFLTLIYG</sequence>
<dbReference type="EMBL" id="DTAU01000012">
    <property type="protein sequence ID" value="HFQ78159.1"/>
    <property type="molecule type" value="Genomic_DNA"/>
</dbReference>
<feature type="transmembrane region" description="Helical" evidence="1">
    <location>
        <begin position="146"/>
        <end position="169"/>
    </location>
</feature>
<feature type="transmembrane region" description="Helical" evidence="1">
    <location>
        <begin position="7"/>
        <end position="24"/>
    </location>
</feature>
<dbReference type="Pfam" id="PF06939">
    <property type="entry name" value="DUF1286"/>
    <property type="match status" value="1"/>
</dbReference>
<feature type="transmembrane region" description="Helical" evidence="1">
    <location>
        <begin position="99"/>
        <end position="125"/>
    </location>
</feature>
<name>A0A7J3MYP1_9CREN</name>
<dbReference type="AlphaFoldDB" id="A0A7J3MYP1"/>
<dbReference type="InterPro" id="IPR009705">
    <property type="entry name" value="DUF1286"/>
</dbReference>
<feature type="transmembrane region" description="Helical" evidence="1">
    <location>
        <begin position="69"/>
        <end position="87"/>
    </location>
</feature>
<evidence type="ECO:0000313" key="2">
    <source>
        <dbReference type="EMBL" id="HFQ78159.1"/>
    </source>
</evidence>
<dbReference type="EMBL" id="DTDH01000134">
    <property type="protein sequence ID" value="HGT98654.1"/>
    <property type="molecule type" value="Genomic_DNA"/>
</dbReference>
<evidence type="ECO:0000256" key="1">
    <source>
        <dbReference type="SAM" id="Phobius"/>
    </source>
</evidence>
<reference evidence="3" key="1">
    <citation type="journal article" date="2020" name="mSystems">
        <title>Genome- and Community-Level Interaction Insights into Carbon Utilization and Element Cycling Functions of Hydrothermarchaeota in Hydrothermal Sediment.</title>
        <authorList>
            <person name="Zhou Z."/>
            <person name="Liu Y."/>
            <person name="Xu W."/>
            <person name="Pan J."/>
            <person name="Luo Z.H."/>
            <person name="Li M."/>
        </authorList>
    </citation>
    <scope>NUCLEOTIDE SEQUENCE [LARGE SCALE GENOMIC DNA]</scope>
    <source>
        <strain evidence="2">SpSt-629</strain>
        <strain evidence="3">SpSt-688</strain>
    </source>
</reference>
<organism evidence="3">
    <name type="scientific">Ignisphaera aggregans</name>
    <dbReference type="NCBI Taxonomy" id="334771"/>
    <lineage>
        <taxon>Archaea</taxon>
        <taxon>Thermoproteota</taxon>
        <taxon>Thermoprotei</taxon>
        <taxon>Desulfurococcales</taxon>
        <taxon>Desulfurococcaceae</taxon>
        <taxon>Ignisphaera</taxon>
    </lineage>
</organism>
<feature type="transmembrane region" description="Helical" evidence="1">
    <location>
        <begin position="30"/>
        <end position="48"/>
    </location>
</feature>
<keyword evidence="1" id="KW-0472">Membrane</keyword>
<protein>
    <submittedName>
        <fullName evidence="3">DUF1286 domain-containing protein</fullName>
    </submittedName>
</protein>
<keyword evidence="1" id="KW-0812">Transmembrane</keyword>
<proteinExistence type="predicted"/>
<evidence type="ECO:0000313" key="3">
    <source>
        <dbReference type="EMBL" id="HGT98654.1"/>
    </source>
</evidence>
<comment type="caution">
    <text evidence="3">The sequence shown here is derived from an EMBL/GenBank/DDBJ whole genome shotgun (WGS) entry which is preliminary data.</text>
</comment>